<keyword evidence="4" id="KW-1185">Reference proteome</keyword>
<name>A0A9W8DQD3_9FUNG</name>
<dbReference type="Gene3D" id="1.10.10.1210">
    <property type="entry name" value="MAGE homology domain, winged helix WH2 motif"/>
    <property type="match status" value="1"/>
</dbReference>
<dbReference type="AlphaFoldDB" id="A0A9W8DQD3"/>
<gene>
    <name evidence="3" type="ORF">H4219_002600</name>
</gene>
<dbReference type="PANTHER" id="PTHR11736:SF14">
    <property type="entry name" value="NSE3 HOMOLOG, SMC5-SMC6 COMPLEX COMPONENT"/>
    <property type="match status" value="1"/>
</dbReference>
<dbReference type="PANTHER" id="PTHR11736">
    <property type="entry name" value="MELANOMA-ASSOCIATED ANTIGEN MAGE ANTIGEN"/>
    <property type="match status" value="1"/>
</dbReference>
<dbReference type="Proteomes" id="UP001150538">
    <property type="component" value="Unassembled WGS sequence"/>
</dbReference>
<protein>
    <recommendedName>
        <fullName evidence="2">MAGE domain-containing protein</fullName>
    </recommendedName>
</protein>
<feature type="domain" description="MAGE" evidence="2">
    <location>
        <begin position="12"/>
        <end position="155"/>
    </location>
</feature>
<comment type="caution">
    <text evidence="3">The sequence shown here is derived from an EMBL/GenBank/DDBJ whole genome shotgun (WGS) entry which is preliminary data.</text>
</comment>
<accession>A0A9W8DQD3</accession>
<proteinExistence type="predicted"/>
<dbReference type="InterPro" id="IPR002190">
    <property type="entry name" value="MHD_dom"/>
</dbReference>
<evidence type="ECO:0000313" key="4">
    <source>
        <dbReference type="Proteomes" id="UP001150538"/>
    </source>
</evidence>
<dbReference type="InterPro" id="IPR041898">
    <property type="entry name" value="MAGE_WH1"/>
</dbReference>
<dbReference type="GO" id="GO:0006281">
    <property type="term" value="P:DNA repair"/>
    <property type="evidence" value="ECO:0007669"/>
    <property type="project" value="TreeGrafter"/>
</dbReference>
<dbReference type="SMART" id="SM01373">
    <property type="entry name" value="MAGE"/>
    <property type="match status" value="1"/>
</dbReference>
<feature type="compositionally biased region" description="Polar residues" evidence="1">
    <location>
        <begin position="267"/>
        <end position="277"/>
    </location>
</feature>
<dbReference type="InterPro" id="IPR041899">
    <property type="entry name" value="MAGE_WH2"/>
</dbReference>
<dbReference type="OrthoDB" id="205198at2759"/>
<dbReference type="Pfam" id="PF01454">
    <property type="entry name" value="MAGE"/>
    <property type="match status" value="1"/>
</dbReference>
<dbReference type="EMBL" id="JANBPU010000045">
    <property type="protein sequence ID" value="KAJ1918445.1"/>
    <property type="molecule type" value="Genomic_DNA"/>
</dbReference>
<reference evidence="3" key="1">
    <citation type="submission" date="2022-07" db="EMBL/GenBank/DDBJ databases">
        <title>Phylogenomic reconstructions and comparative analyses of Kickxellomycotina fungi.</title>
        <authorList>
            <person name="Reynolds N.K."/>
            <person name="Stajich J.E."/>
            <person name="Barry K."/>
            <person name="Grigoriev I.V."/>
            <person name="Crous P."/>
            <person name="Smith M.E."/>
        </authorList>
    </citation>
    <scope>NUCLEOTIDE SEQUENCE</scope>
    <source>
        <strain evidence="3">NBRC 100468</strain>
    </source>
</reference>
<evidence type="ECO:0000259" key="2">
    <source>
        <dbReference type="PROSITE" id="PS50838"/>
    </source>
</evidence>
<evidence type="ECO:0000256" key="1">
    <source>
        <dbReference type="SAM" id="MobiDB-lite"/>
    </source>
</evidence>
<dbReference type="GO" id="GO:0005634">
    <property type="term" value="C:nucleus"/>
    <property type="evidence" value="ECO:0007669"/>
    <property type="project" value="TreeGrafter"/>
</dbReference>
<dbReference type="Gene3D" id="1.10.10.1200">
    <property type="entry name" value="MAGE homology domain, winged helix WH1 motif"/>
    <property type="match status" value="1"/>
</dbReference>
<feature type="region of interest" description="Disordered" evidence="1">
    <location>
        <begin position="256"/>
        <end position="277"/>
    </location>
</feature>
<organism evidence="3 4">
    <name type="scientific">Mycoemilia scoparia</name>
    <dbReference type="NCBI Taxonomy" id="417184"/>
    <lineage>
        <taxon>Eukaryota</taxon>
        <taxon>Fungi</taxon>
        <taxon>Fungi incertae sedis</taxon>
        <taxon>Zoopagomycota</taxon>
        <taxon>Kickxellomycotina</taxon>
        <taxon>Kickxellomycetes</taxon>
        <taxon>Kickxellales</taxon>
        <taxon>Kickxellaceae</taxon>
        <taxon>Mycoemilia</taxon>
    </lineage>
</organism>
<sequence>MSQTDSTGSSNLERLAQDLVRYALACQASKKTIKREDIRTKVLADHHKSAFNGILAHAQNILKVTFGLQLVELPANERGGATKTGAKEKQSSKTVQTWVLQSILPAQTRQALPIPLDEEKEKTMGLLVVVLSLIFVNNSNLPEDALTYYLKELGVPKLKGFENMVQGDTEAYIRQILSNFIKAGYLNKVNSTVTQASVSTQTQTQATEDMLFHYYWGPRAKVEFSPRDIAEIIAELSGEECNAEFLDRVGRARGEKIGKDPLYPEPNNEQDQSTANT</sequence>
<dbReference type="PROSITE" id="PS50838">
    <property type="entry name" value="MAGE"/>
    <property type="match status" value="1"/>
</dbReference>
<evidence type="ECO:0000313" key="3">
    <source>
        <dbReference type="EMBL" id="KAJ1918445.1"/>
    </source>
</evidence>
<dbReference type="InterPro" id="IPR037445">
    <property type="entry name" value="MAGE"/>
</dbReference>